<gene>
    <name evidence="3" type="ORF">L596_026118</name>
</gene>
<dbReference type="AlphaFoldDB" id="A0A4U5M0E1"/>
<evidence type="ECO:0000313" key="3">
    <source>
        <dbReference type="EMBL" id="TKR62116.1"/>
    </source>
</evidence>
<reference evidence="3 4" key="1">
    <citation type="journal article" date="2015" name="Genome Biol.">
        <title>Comparative genomics of Steinernema reveals deeply conserved gene regulatory networks.</title>
        <authorList>
            <person name="Dillman A.R."/>
            <person name="Macchietto M."/>
            <person name="Porter C.F."/>
            <person name="Rogers A."/>
            <person name="Williams B."/>
            <person name="Antoshechkin I."/>
            <person name="Lee M.M."/>
            <person name="Goodwin Z."/>
            <person name="Lu X."/>
            <person name="Lewis E.E."/>
            <person name="Goodrich-Blair H."/>
            <person name="Stock S.P."/>
            <person name="Adams B.J."/>
            <person name="Sternberg P.W."/>
            <person name="Mortazavi A."/>
        </authorList>
    </citation>
    <scope>NUCLEOTIDE SEQUENCE [LARGE SCALE GENOMIC DNA]</scope>
    <source>
        <strain evidence="3 4">ALL</strain>
    </source>
</reference>
<keyword evidence="2" id="KW-0732">Signal</keyword>
<keyword evidence="1" id="KW-0175">Coiled coil</keyword>
<feature type="chain" id="PRO_5020601483" evidence="2">
    <location>
        <begin position="22"/>
        <end position="307"/>
    </location>
</feature>
<accession>A0A4U5M0E1</accession>
<feature type="signal peptide" evidence="2">
    <location>
        <begin position="1"/>
        <end position="21"/>
    </location>
</feature>
<sequence>MSTTSFLSLSLFVILLNAVDCDESLRLSIQRASLERLLPTFLSSLQTIAPKIPMESGEEFDNLLREMSELISTENSCQGLVAGSLQLSEFLTSRSDLKEVVEMHNIENWGIIRDFQLISLKIKYEELPSILALIVDPTTLEGALDIAKEDYSNLNNSIKALKTEVGEMLKNKRHLSFETRMANLAPIFAKYESTVTAVGGIAIGDYGSLEQFVTTTQNTTVYQSSASSTPPTPQCFQLQVKRTPSLTLNHRKPLRRYRRPRFPLEQRRAQGFRESHRGDSLCHTSKDFLSDERFYPERFQPSHQALS</sequence>
<evidence type="ECO:0000313" key="4">
    <source>
        <dbReference type="Proteomes" id="UP000298663"/>
    </source>
</evidence>
<comment type="caution">
    <text evidence="3">The sequence shown here is derived from an EMBL/GenBank/DDBJ whole genome shotgun (WGS) entry which is preliminary data.</text>
</comment>
<evidence type="ECO:0000256" key="2">
    <source>
        <dbReference type="SAM" id="SignalP"/>
    </source>
</evidence>
<feature type="coiled-coil region" evidence="1">
    <location>
        <begin position="144"/>
        <end position="171"/>
    </location>
</feature>
<protein>
    <submittedName>
        <fullName evidence="3">Uncharacterized protein</fullName>
    </submittedName>
</protein>
<name>A0A4U5M0E1_STECR</name>
<proteinExistence type="predicted"/>
<evidence type="ECO:0000256" key="1">
    <source>
        <dbReference type="SAM" id="Coils"/>
    </source>
</evidence>
<dbReference type="EMBL" id="AZBU02000010">
    <property type="protein sequence ID" value="TKR62116.1"/>
    <property type="molecule type" value="Genomic_DNA"/>
</dbReference>
<reference evidence="3 4" key="2">
    <citation type="journal article" date="2019" name="G3 (Bethesda)">
        <title>Hybrid Assembly of the Genome of the Entomopathogenic Nematode Steinernema carpocapsae Identifies the X-Chromosome.</title>
        <authorList>
            <person name="Serra L."/>
            <person name="Macchietto M."/>
            <person name="Macias-Munoz A."/>
            <person name="McGill C.J."/>
            <person name="Rodriguez I.M."/>
            <person name="Rodriguez B."/>
            <person name="Murad R."/>
            <person name="Mortazavi A."/>
        </authorList>
    </citation>
    <scope>NUCLEOTIDE SEQUENCE [LARGE SCALE GENOMIC DNA]</scope>
    <source>
        <strain evidence="3 4">ALL</strain>
    </source>
</reference>
<organism evidence="3 4">
    <name type="scientific">Steinernema carpocapsae</name>
    <name type="common">Entomopathogenic nematode</name>
    <dbReference type="NCBI Taxonomy" id="34508"/>
    <lineage>
        <taxon>Eukaryota</taxon>
        <taxon>Metazoa</taxon>
        <taxon>Ecdysozoa</taxon>
        <taxon>Nematoda</taxon>
        <taxon>Chromadorea</taxon>
        <taxon>Rhabditida</taxon>
        <taxon>Tylenchina</taxon>
        <taxon>Panagrolaimomorpha</taxon>
        <taxon>Strongyloidoidea</taxon>
        <taxon>Steinernematidae</taxon>
        <taxon>Steinernema</taxon>
    </lineage>
</organism>
<dbReference type="Proteomes" id="UP000298663">
    <property type="component" value="Unassembled WGS sequence"/>
</dbReference>
<keyword evidence="4" id="KW-1185">Reference proteome</keyword>